<dbReference type="Pfam" id="PF07228">
    <property type="entry name" value="SpoIIE"/>
    <property type="match status" value="1"/>
</dbReference>
<accession>A0ABR7STG6</accession>
<dbReference type="Proteomes" id="UP000642284">
    <property type="component" value="Unassembled WGS sequence"/>
</dbReference>
<gene>
    <name evidence="3" type="ORF">H9Y04_39925</name>
</gene>
<dbReference type="InterPro" id="IPR036457">
    <property type="entry name" value="PPM-type-like_dom_sf"/>
</dbReference>
<dbReference type="PANTHER" id="PTHR43156:SF2">
    <property type="entry name" value="STAGE II SPORULATION PROTEIN E"/>
    <property type="match status" value="1"/>
</dbReference>
<dbReference type="NCBIfam" id="TIGR00229">
    <property type="entry name" value="sensory_box"/>
    <property type="match status" value="1"/>
</dbReference>
<dbReference type="Gene3D" id="3.60.40.10">
    <property type="entry name" value="PPM-type phosphatase domain"/>
    <property type="match status" value="1"/>
</dbReference>
<dbReference type="InterPro" id="IPR003018">
    <property type="entry name" value="GAF"/>
</dbReference>
<feature type="domain" description="PAS" evidence="2">
    <location>
        <begin position="51"/>
        <end position="102"/>
    </location>
</feature>
<dbReference type="SUPFAM" id="SSF55785">
    <property type="entry name" value="PYP-like sensor domain (PAS domain)"/>
    <property type="match status" value="1"/>
</dbReference>
<evidence type="ECO:0000256" key="1">
    <source>
        <dbReference type="ARBA" id="ARBA00022801"/>
    </source>
</evidence>
<dbReference type="SUPFAM" id="SSF81606">
    <property type="entry name" value="PP2C-like"/>
    <property type="match status" value="1"/>
</dbReference>
<dbReference type="InterPro" id="IPR013656">
    <property type="entry name" value="PAS_4"/>
</dbReference>
<reference evidence="3 4" key="1">
    <citation type="submission" date="2020-08" db="EMBL/GenBank/DDBJ databases">
        <title>Genemic of Streptomyces polyaspartic.</title>
        <authorList>
            <person name="Liu W."/>
        </authorList>
    </citation>
    <scope>NUCLEOTIDE SEQUENCE [LARGE SCALE GENOMIC DNA]</scope>
    <source>
        <strain evidence="3 4">TRM66268-LWL</strain>
    </source>
</reference>
<dbReference type="EMBL" id="JACTVJ010000029">
    <property type="protein sequence ID" value="MBC9718713.1"/>
    <property type="molecule type" value="Genomic_DNA"/>
</dbReference>
<dbReference type="Gene3D" id="3.30.450.40">
    <property type="match status" value="1"/>
</dbReference>
<proteinExistence type="predicted"/>
<keyword evidence="4" id="KW-1185">Reference proteome</keyword>
<dbReference type="SMART" id="SM00065">
    <property type="entry name" value="GAF"/>
    <property type="match status" value="1"/>
</dbReference>
<dbReference type="PANTHER" id="PTHR43156">
    <property type="entry name" value="STAGE II SPORULATION PROTEIN E-RELATED"/>
    <property type="match status" value="1"/>
</dbReference>
<dbReference type="CDD" id="cd00130">
    <property type="entry name" value="PAS"/>
    <property type="match status" value="1"/>
</dbReference>
<dbReference type="SMART" id="SM00331">
    <property type="entry name" value="PP2C_SIG"/>
    <property type="match status" value="1"/>
</dbReference>
<dbReference type="Pfam" id="PF01590">
    <property type="entry name" value="GAF"/>
    <property type="match status" value="1"/>
</dbReference>
<evidence type="ECO:0000259" key="2">
    <source>
        <dbReference type="PROSITE" id="PS50112"/>
    </source>
</evidence>
<dbReference type="SUPFAM" id="SSF55781">
    <property type="entry name" value="GAF domain-like"/>
    <property type="match status" value="1"/>
</dbReference>
<comment type="caution">
    <text evidence="3">The sequence shown here is derived from an EMBL/GenBank/DDBJ whole genome shotgun (WGS) entry which is preliminary data.</text>
</comment>
<dbReference type="InterPro" id="IPR000014">
    <property type="entry name" value="PAS"/>
</dbReference>
<dbReference type="InterPro" id="IPR052016">
    <property type="entry name" value="Bact_Sigma-Reg"/>
</dbReference>
<dbReference type="InterPro" id="IPR001932">
    <property type="entry name" value="PPM-type_phosphatase-like_dom"/>
</dbReference>
<evidence type="ECO:0000313" key="3">
    <source>
        <dbReference type="EMBL" id="MBC9718713.1"/>
    </source>
</evidence>
<dbReference type="PROSITE" id="PS50112">
    <property type="entry name" value="PAS"/>
    <property type="match status" value="1"/>
</dbReference>
<dbReference type="Gene3D" id="3.30.450.20">
    <property type="entry name" value="PAS domain"/>
    <property type="match status" value="1"/>
</dbReference>
<dbReference type="Pfam" id="PF08448">
    <property type="entry name" value="PAS_4"/>
    <property type="match status" value="1"/>
</dbReference>
<organism evidence="3 4">
    <name type="scientific">Streptomyces polyasparticus</name>
    <dbReference type="NCBI Taxonomy" id="2767826"/>
    <lineage>
        <taxon>Bacteria</taxon>
        <taxon>Bacillati</taxon>
        <taxon>Actinomycetota</taxon>
        <taxon>Actinomycetes</taxon>
        <taxon>Kitasatosporales</taxon>
        <taxon>Streptomycetaceae</taxon>
        <taxon>Streptomyces</taxon>
    </lineage>
</organism>
<keyword evidence="1" id="KW-0378">Hydrolase</keyword>
<sequence length="605" mass="64618">MACRSGGRGRGGSALDTEPARTAARRPLISLDGEAVLAAADVAGAWRLAGEYRVLRAIVEGAAAGMAVLDTELRYLYVNPHMARMNGLPAEAHLGRTLTDVLPGVYRSDTVLRRVLADGKPRQLIGRGRTLADSPYRHREWRSTYHRLEDRDGRVLGIVGIGLDVSGPRQDLRALKRSHRRLDLLDTATPKIGTTADLQLTCQELADAVVPGLADAAVVALRPGDAVPERRPPAGVLRLRRMALAAAPALRQAMRKAALPGTLVDYQPGSAIQQCLESGRPWLRNRISPPEWRALAAQPELADAYMGARVHSMLVVPLSVAGADGPFLGTLTLARAHDSPPFTRDDADITRELAARASSALERARRFSHEHAMALELQRSLLTPPGILHPGMETAARYLPADDRALIGGDWYDAIALPEGRILLVIGDVMGHGVEAAVAMSHYRSSLRALAYAGLAPAVILKHADRLVAESGFERVATCLLALVDPKTSQVTYANAGHLPPLGLCPAGSAVQGPIPVGPPLGTGMGTYRAHQAPLPEGGVLLLYTDGLVERRDEDITTSLERLRGVRLPADGPLETFLDDVLAAVKGDGQEDDIALLVARLNVCG</sequence>
<dbReference type="InterPro" id="IPR035965">
    <property type="entry name" value="PAS-like_dom_sf"/>
</dbReference>
<dbReference type="SMART" id="SM00091">
    <property type="entry name" value="PAS"/>
    <property type="match status" value="1"/>
</dbReference>
<evidence type="ECO:0000313" key="4">
    <source>
        <dbReference type="Proteomes" id="UP000642284"/>
    </source>
</evidence>
<dbReference type="InterPro" id="IPR029016">
    <property type="entry name" value="GAF-like_dom_sf"/>
</dbReference>
<protein>
    <submittedName>
        <fullName evidence="3">SpoIIE family protein phosphatase</fullName>
    </submittedName>
</protein>
<name>A0ABR7STG6_9ACTN</name>